<evidence type="ECO:0000313" key="1">
    <source>
        <dbReference type="EMBL" id="MEK8130808.1"/>
    </source>
</evidence>
<dbReference type="EMBL" id="JBBPCC010000016">
    <property type="protein sequence ID" value="MEK8130808.1"/>
    <property type="molecule type" value="Genomic_DNA"/>
</dbReference>
<comment type="caution">
    <text evidence="1">The sequence shown here is derived from an EMBL/GenBank/DDBJ whole genome shotgun (WGS) entry which is preliminary data.</text>
</comment>
<accession>A0ABU9DPL0</accession>
<organism evidence="1 2">
    <name type="scientific">Paenibacillus filicis</name>
    <dbReference type="NCBI Taxonomy" id="669464"/>
    <lineage>
        <taxon>Bacteria</taxon>
        <taxon>Bacillati</taxon>
        <taxon>Bacillota</taxon>
        <taxon>Bacilli</taxon>
        <taxon>Bacillales</taxon>
        <taxon>Paenibacillaceae</taxon>
        <taxon>Paenibacillus</taxon>
    </lineage>
</organism>
<gene>
    <name evidence="1" type="ORF">WMW72_23145</name>
</gene>
<name>A0ABU9DPL0_9BACL</name>
<dbReference type="Proteomes" id="UP001469365">
    <property type="component" value="Unassembled WGS sequence"/>
</dbReference>
<protein>
    <recommendedName>
        <fullName evidence="3">Sporulation lipoprotein YhcN/YlaJ (Spore_YhcN_YlaJ)</fullName>
    </recommendedName>
</protein>
<dbReference type="PROSITE" id="PS51257">
    <property type="entry name" value="PROKAR_LIPOPROTEIN"/>
    <property type="match status" value="1"/>
</dbReference>
<proteinExistence type="predicted"/>
<reference evidence="1 2" key="1">
    <citation type="submission" date="2024-04" db="EMBL/GenBank/DDBJ databases">
        <title>draft genome sequnece of Paenibacillus filicis.</title>
        <authorList>
            <person name="Kim D.-U."/>
        </authorList>
    </citation>
    <scope>NUCLEOTIDE SEQUENCE [LARGE SCALE GENOMIC DNA]</scope>
    <source>
        <strain evidence="1 2">KACC14197</strain>
    </source>
</reference>
<sequence length="130" mass="14053">MLPRLLIGWLGLMLFMLPVLTACQSQQDAKVKAHSSGGALGIVDANPNNPLGGSYRTYESDMTVMQNALNRSLPQLQVQAIRLNGTTAHIRLLAPSGTADAELQKLQQEAVRVLAADAPRYEAKVTVERS</sequence>
<evidence type="ECO:0000313" key="2">
    <source>
        <dbReference type="Proteomes" id="UP001469365"/>
    </source>
</evidence>
<keyword evidence="2" id="KW-1185">Reference proteome</keyword>
<dbReference type="RefSeq" id="WP_341417941.1">
    <property type="nucleotide sequence ID" value="NZ_JBBPCC010000016.1"/>
</dbReference>
<evidence type="ECO:0008006" key="3">
    <source>
        <dbReference type="Google" id="ProtNLM"/>
    </source>
</evidence>